<protein>
    <submittedName>
        <fullName evidence="2">Uncharacterized protein</fullName>
    </submittedName>
</protein>
<feature type="compositionally biased region" description="Low complexity" evidence="1">
    <location>
        <begin position="68"/>
        <end position="79"/>
    </location>
</feature>
<name>A0A6A6FLP3_9PEZI</name>
<feature type="region of interest" description="Disordered" evidence="1">
    <location>
        <begin position="206"/>
        <end position="498"/>
    </location>
</feature>
<feature type="compositionally biased region" description="Polar residues" evidence="1">
    <location>
        <begin position="83"/>
        <end position="96"/>
    </location>
</feature>
<feature type="compositionally biased region" description="Polar residues" evidence="1">
    <location>
        <begin position="465"/>
        <end position="476"/>
    </location>
</feature>
<dbReference type="Proteomes" id="UP000799539">
    <property type="component" value="Unassembled WGS sequence"/>
</dbReference>
<feature type="compositionally biased region" description="Low complexity" evidence="1">
    <location>
        <begin position="102"/>
        <end position="123"/>
    </location>
</feature>
<feature type="compositionally biased region" description="Basic residues" evidence="1">
    <location>
        <begin position="52"/>
        <end position="65"/>
    </location>
</feature>
<feature type="compositionally biased region" description="Polar residues" evidence="1">
    <location>
        <begin position="283"/>
        <end position="292"/>
    </location>
</feature>
<dbReference type="AlphaFoldDB" id="A0A6A6FLP3"/>
<feature type="region of interest" description="Disordered" evidence="1">
    <location>
        <begin position="565"/>
        <end position="615"/>
    </location>
</feature>
<evidence type="ECO:0000313" key="2">
    <source>
        <dbReference type="EMBL" id="KAF2214372.1"/>
    </source>
</evidence>
<feature type="compositionally biased region" description="Polar residues" evidence="1">
    <location>
        <begin position="379"/>
        <end position="399"/>
    </location>
</feature>
<feature type="compositionally biased region" description="Pro residues" evidence="1">
    <location>
        <begin position="401"/>
        <end position="410"/>
    </location>
</feature>
<feature type="compositionally biased region" description="Low complexity" evidence="1">
    <location>
        <begin position="220"/>
        <end position="236"/>
    </location>
</feature>
<feature type="compositionally biased region" description="Low complexity" evidence="1">
    <location>
        <begin position="586"/>
        <end position="596"/>
    </location>
</feature>
<evidence type="ECO:0000313" key="3">
    <source>
        <dbReference type="Proteomes" id="UP000799539"/>
    </source>
</evidence>
<organism evidence="2 3">
    <name type="scientific">Cercospora zeae-maydis SCOH1-5</name>
    <dbReference type="NCBI Taxonomy" id="717836"/>
    <lineage>
        <taxon>Eukaryota</taxon>
        <taxon>Fungi</taxon>
        <taxon>Dikarya</taxon>
        <taxon>Ascomycota</taxon>
        <taxon>Pezizomycotina</taxon>
        <taxon>Dothideomycetes</taxon>
        <taxon>Dothideomycetidae</taxon>
        <taxon>Mycosphaerellales</taxon>
        <taxon>Mycosphaerellaceae</taxon>
        <taxon>Cercospora</taxon>
    </lineage>
</organism>
<dbReference type="OrthoDB" id="4779541at2759"/>
<feature type="compositionally biased region" description="Low complexity" evidence="1">
    <location>
        <begin position="477"/>
        <end position="498"/>
    </location>
</feature>
<feature type="compositionally biased region" description="Pro residues" evidence="1">
    <location>
        <begin position="348"/>
        <end position="361"/>
    </location>
</feature>
<feature type="region of interest" description="Disordered" evidence="1">
    <location>
        <begin position="26"/>
        <end position="163"/>
    </location>
</feature>
<gene>
    <name evidence="2" type="ORF">CERZMDRAFT_83078</name>
</gene>
<evidence type="ECO:0000256" key="1">
    <source>
        <dbReference type="SAM" id="MobiDB-lite"/>
    </source>
</evidence>
<reference evidence="2" key="1">
    <citation type="journal article" date="2020" name="Stud. Mycol.">
        <title>101 Dothideomycetes genomes: a test case for predicting lifestyles and emergence of pathogens.</title>
        <authorList>
            <person name="Haridas S."/>
            <person name="Albert R."/>
            <person name="Binder M."/>
            <person name="Bloem J."/>
            <person name="Labutti K."/>
            <person name="Salamov A."/>
            <person name="Andreopoulos B."/>
            <person name="Baker S."/>
            <person name="Barry K."/>
            <person name="Bills G."/>
            <person name="Bluhm B."/>
            <person name="Cannon C."/>
            <person name="Castanera R."/>
            <person name="Culley D."/>
            <person name="Daum C."/>
            <person name="Ezra D."/>
            <person name="Gonzalez J."/>
            <person name="Henrissat B."/>
            <person name="Kuo A."/>
            <person name="Liang C."/>
            <person name="Lipzen A."/>
            <person name="Lutzoni F."/>
            <person name="Magnuson J."/>
            <person name="Mondo S."/>
            <person name="Nolan M."/>
            <person name="Ohm R."/>
            <person name="Pangilinan J."/>
            <person name="Park H.-J."/>
            <person name="Ramirez L."/>
            <person name="Alfaro M."/>
            <person name="Sun H."/>
            <person name="Tritt A."/>
            <person name="Yoshinaga Y."/>
            <person name="Zwiers L.-H."/>
            <person name="Turgeon B."/>
            <person name="Goodwin S."/>
            <person name="Spatafora J."/>
            <person name="Crous P."/>
            <person name="Grigoriev I."/>
        </authorList>
    </citation>
    <scope>NUCLEOTIDE SEQUENCE</scope>
    <source>
        <strain evidence="2">SCOH1-5</strain>
    </source>
</reference>
<proteinExistence type="predicted"/>
<feature type="compositionally biased region" description="Polar residues" evidence="1">
    <location>
        <begin position="131"/>
        <end position="151"/>
    </location>
</feature>
<feature type="compositionally biased region" description="Polar residues" evidence="1">
    <location>
        <begin position="331"/>
        <end position="345"/>
    </location>
</feature>
<sequence>MAGTRSHNVAMPVMRHQTQYRTVMVNKLQKRNPSTDRAGTDGSDTDNMQPKKERRRLSGIFKKKDKTSNSQSTNTTSSDLLAPSSTPATNPSTDLLSPNPNPATNNENTHSSSTIPTTTSPMSGAVHDSAYASSEAPSNARSNTSNNNIISVPNEGQIEGVDKDRNLAVNKVTGDVLDEDTGEIVSTVTTTTTTTTTTTLVRGKDGKKELKTNVNTIPMGTTSTAASSGPAPGPGAQPNRPRDNSGVSEMPADSAPRRPSVDLLLTPLSPIATRGQSPPAPTPLQTSASSFLPNAPDLPAKSPKRLSREFDRPPGETADAVPASPIVGSNFGPNFSYLNKSNDISPSNNPPPLPHNAPPAAPFSQDANRYSHSAGLRPQYQQQGAPGNNFMPNQAQQGTPAPFPPPPRPPVAEIYPHGPEDYQNYTAAPASGHPHQFAPHAASFSHAGDQHEGYGHPSAPPSSYGGLSTIESMSETSSVAPSASASQAPSAAPSAPASTFGSLKAAAKGLHGVGETLRGTLNNEIDTRFPRRNAEKAAIANAKNQAAMERGQTEMQGLQAYEAFAPSGARKSPSAELHRDGSLVGSTTTTNNHSSSILQRWPLRREHSIPRKPIP</sequence>
<keyword evidence="3" id="KW-1185">Reference proteome</keyword>
<dbReference type="EMBL" id="ML992668">
    <property type="protein sequence ID" value="KAF2214372.1"/>
    <property type="molecule type" value="Genomic_DNA"/>
</dbReference>
<accession>A0A6A6FLP3</accession>